<proteinExistence type="predicted"/>
<dbReference type="EMBL" id="JAEDAL010000006">
    <property type="protein sequence ID" value="MBH9553654.1"/>
    <property type="molecule type" value="Genomic_DNA"/>
</dbReference>
<evidence type="ECO:0000313" key="4">
    <source>
        <dbReference type="Proteomes" id="UP000620139"/>
    </source>
</evidence>
<reference evidence="3" key="1">
    <citation type="submission" date="2020-12" db="EMBL/GenBank/DDBJ databases">
        <title>The genome sequence of Inhella sp. 4Y17.</title>
        <authorList>
            <person name="Liu Y."/>
        </authorList>
    </citation>
    <scope>NUCLEOTIDE SEQUENCE</scope>
    <source>
        <strain evidence="3">4Y10</strain>
    </source>
</reference>
<evidence type="ECO:0000256" key="1">
    <source>
        <dbReference type="SAM" id="MobiDB-lite"/>
    </source>
</evidence>
<dbReference type="RefSeq" id="WP_198101268.1">
    <property type="nucleotide sequence ID" value="NZ_JAEDAL010000006.1"/>
</dbReference>
<feature type="signal peptide" evidence="2">
    <location>
        <begin position="1"/>
        <end position="23"/>
    </location>
</feature>
<evidence type="ECO:0000256" key="2">
    <source>
        <dbReference type="SAM" id="SignalP"/>
    </source>
</evidence>
<dbReference type="Proteomes" id="UP000620139">
    <property type="component" value="Unassembled WGS sequence"/>
</dbReference>
<organism evidence="3 4">
    <name type="scientific">Inhella gelatinilytica</name>
    <dbReference type="NCBI Taxonomy" id="2795030"/>
    <lineage>
        <taxon>Bacteria</taxon>
        <taxon>Pseudomonadati</taxon>
        <taxon>Pseudomonadota</taxon>
        <taxon>Betaproteobacteria</taxon>
        <taxon>Burkholderiales</taxon>
        <taxon>Sphaerotilaceae</taxon>
        <taxon>Inhella</taxon>
    </lineage>
</organism>
<feature type="region of interest" description="Disordered" evidence="1">
    <location>
        <begin position="52"/>
        <end position="74"/>
    </location>
</feature>
<keyword evidence="4" id="KW-1185">Reference proteome</keyword>
<evidence type="ECO:0000313" key="3">
    <source>
        <dbReference type="EMBL" id="MBH9553654.1"/>
    </source>
</evidence>
<comment type="caution">
    <text evidence="3">The sequence shown here is derived from an EMBL/GenBank/DDBJ whole genome shotgun (WGS) entry which is preliminary data.</text>
</comment>
<keyword evidence="2" id="KW-0732">Signal</keyword>
<feature type="chain" id="PRO_5037703905" evidence="2">
    <location>
        <begin position="24"/>
        <end position="132"/>
    </location>
</feature>
<accession>A0A931NEG2</accession>
<protein>
    <submittedName>
        <fullName evidence="3">Uncharacterized protein</fullName>
    </submittedName>
</protein>
<name>A0A931NEG2_9BURK</name>
<gene>
    <name evidence="3" type="ORF">I7X43_12455</name>
</gene>
<sequence length="132" mass="13338">MHATFRWLLVACLVLSLPLKGLAAAGHWGCGLQHAPVDGMVTGLATGPVHAHFHGEPAEHPSPGLLTADDAGGESTSVSGSTCTQCEPCCGAAVLPVDWALPLSGAGPAAPKVAVRPLTVGGRVGRLDRPPR</sequence>
<dbReference type="AlphaFoldDB" id="A0A931NEG2"/>